<dbReference type="Gene3D" id="1.20.58.1590">
    <property type="entry name" value="Tethering factor for nuclear proteasome Cut8/Sts1"/>
    <property type="match status" value="1"/>
</dbReference>
<evidence type="ECO:0000313" key="12">
    <source>
        <dbReference type="Proteomes" id="UP001201980"/>
    </source>
</evidence>
<dbReference type="GO" id="GO:0071630">
    <property type="term" value="P:nuclear protein quality control by the ubiquitin-proteasome system"/>
    <property type="evidence" value="ECO:0007669"/>
    <property type="project" value="UniProtKB-UniRule"/>
</dbReference>
<dbReference type="Proteomes" id="UP001201980">
    <property type="component" value="Unassembled WGS sequence"/>
</dbReference>
<comment type="function">
    <text evidence="8 9">Involved in ubiquitin-mediated protein degradation. Regulatory factor in the ubiquitin/proteasome pathway that controls the turnover of proteasome substrates. Targets proteasomes to the nucleus and facilitates the degradation of nuclear proteins.</text>
</comment>
<dbReference type="EMBL" id="JAKWBI020000444">
    <property type="protein sequence ID" value="KAJ2894938.1"/>
    <property type="molecule type" value="Genomic_DNA"/>
</dbReference>
<dbReference type="PANTHER" id="PTHR28032">
    <property type="entry name" value="FI02826P"/>
    <property type="match status" value="1"/>
</dbReference>
<evidence type="ECO:0000256" key="7">
    <source>
        <dbReference type="ARBA" id="ARBA00023242"/>
    </source>
</evidence>
<accession>A0AAD5WNF8</accession>
<evidence type="ECO:0000313" key="11">
    <source>
        <dbReference type="EMBL" id="KAJ2894938.1"/>
    </source>
</evidence>
<name>A0AAD5WNF8_9PEZI</name>
<organism evidence="11 12">
    <name type="scientific">Zalerion maritima</name>
    <dbReference type="NCBI Taxonomy" id="339359"/>
    <lineage>
        <taxon>Eukaryota</taxon>
        <taxon>Fungi</taxon>
        <taxon>Dikarya</taxon>
        <taxon>Ascomycota</taxon>
        <taxon>Pezizomycotina</taxon>
        <taxon>Sordariomycetes</taxon>
        <taxon>Lulworthiomycetidae</taxon>
        <taxon>Lulworthiales</taxon>
        <taxon>Lulworthiaceae</taxon>
        <taxon>Zalerion</taxon>
    </lineage>
</organism>
<gene>
    <name evidence="11" type="ORF">MKZ38_007079</name>
</gene>
<dbReference type="InterPro" id="IPR038422">
    <property type="entry name" value="Cut8/Sts1_sf"/>
</dbReference>
<dbReference type="GO" id="GO:0031144">
    <property type="term" value="P:proteasome localization"/>
    <property type="evidence" value="ECO:0007669"/>
    <property type="project" value="UniProtKB-UniRule"/>
</dbReference>
<dbReference type="GO" id="GO:0015031">
    <property type="term" value="P:protein transport"/>
    <property type="evidence" value="ECO:0007669"/>
    <property type="project" value="UniProtKB-UniRule"/>
</dbReference>
<keyword evidence="5 9" id="KW-0963">Cytoplasm</keyword>
<dbReference type="GO" id="GO:0070628">
    <property type="term" value="F:proteasome binding"/>
    <property type="evidence" value="ECO:0007669"/>
    <property type="project" value="TreeGrafter"/>
</dbReference>
<evidence type="ECO:0000256" key="1">
    <source>
        <dbReference type="ARBA" id="ARBA00006199"/>
    </source>
</evidence>
<protein>
    <recommendedName>
        <fullName evidence="3 9">Tethering factor for nuclear proteasome STS1</fullName>
    </recommendedName>
</protein>
<dbReference type="GO" id="GO:0031965">
    <property type="term" value="C:nuclear membrane"/>
    <property type="evidence" value="ECO:0007669"/>
    <property type="project" value="TreeGrafter"/>
</dbReference>
<feature type="compositionally biased region" description="Polar residues" evidence="10">
    <location>
        <begin position="256"/>
        <end position="269"/>
    </location>
</feature>
<proteinExistence type="inferred from homology"/>
<evidence type="ECO:0000256" key="3">
    <source>
        <dbReference type="ARBA" id="ARBA00016204"/>
    </source>
</evidence>
<dbReference type="AlphaFoldDB" id="A0AAD5WNF8"/>
<keyword evidence="12" id="KW-1185">Reference proteome</keyword>
<evidence type="ECO:0000256" key="9">
    <source>
        <dbReference type="RuleBase" id="RU368013"/>
    </source>
</evidence>
<feature type="compositionally biased region" description="Polar residues" evidence="10">
    <location>
        <begin position="20"/>
        <end position="31"/>
    </location>
</feature>
<comment type="similarity">
    <text evidence="1 9">Belongs to the cut8/STS1 family.</text>
</comment>
<sequence length="277" mass="30278">MGISSRKRKADEDGDEMSVSPMNSPAAQSRQLARPTKKIRSINDVFGRPLSLSRLLETLDASQLREVLNAVCNHHPSIGHEIATNTPRPSAESALRVLEDYQKKFRDALPYGHSTSDYTYHRVRQQLVALFEAITDFVPQFLPPIESQNNVSLHFLDGATKIIHNLPTWDSQNYRHHKDGAYDDLARAWALVIHEAAKRGGGFTLHTGGWEQIIMNHHQQSGGRLAAAVDALNAGVSWMGGRPPSPGRGGTGGPSDPNSILSQIVSGNFGSPVRVGP</sequence>
<dbReference type="Pfam" id="PF08559">
    <property type="entry name" value="Cut8"/>
    <property type="match status" value="1"/>
</dbReference>
<evidence type="ECO:0000256" key="10">
    <source>
        <dbReference type="SAM" id="MobiDB-lite"/>
    </source>
</evidence>
<evidence type="ECO:0000256" key="4">
    <source>
        <dbReference type="ARBA" id="ARBA00022448"/>
    </source>
</evidence>
<evidence type="ECO:0000256" key="2">
    <source>
        <dbReference type="ARBA" id="ARBA00011464"/>
    </source>
</evidence>
<feature type="region of interest" description="Disordered" evidence="10">
    <location>
        <begin position="239"/>
        <end position="277"/>
    </location>
</feature>
<dbReference type="PANTHER" id="PTHR28032:SF1">
    <property type="entry name" value="FI02826P"/>
    <property type="match status" value="1"/>
</dbReference>
<keyword evidence="6 9" id="KW-0653">Protein transport</keyword>
<comment type="subcellular location">
    <subcellularLocation>
        <location evidence="9">Cytoplasm</location>
    </subcellularLocation>
    <subcellularLocation>
        <location evidence="9">Nucleus</location>
    </subcellularLocation>
</comment>
<keyword evidence="4 9" id="KW-0813">Transport</keyword>
<evidence type="ECO:0000256" key="5">
    <source>
        <dbReference type="ARBA" id="ARBA00022490"/>
    </source>
</evidence>
<reference evidence="11" key="1">
    <citation type="submission" date="2022-07" db="EMBL/GenBank/DDBJ databases">
        <title>Draft genome sequence of Zalerion maritima ATCC 34329, a (micro)plastics degrading marine fungus.</title>
        <authorList>
            <person name="Paco A."/>
            <person name="Goncalves M.F.M."/>
            <person name="Rocha-Santos T.A.P."/>
            <person name="Alves A."/>
        </authorList>
    </citation>
    <scope>NUCLEOTIDE SEQUENCE</scope>
    <source>
        <strain evidence="11">ATCC 34329</strain>
    </source>
</reference>
<feature type="region of interest" description="Disordered" evidence="10">
    <location>
        <begin position="1"/>
        <end position="35"/>
    </location>
</feature>
<dbReference type="FunFam" id="1.20.58.1590:FF:000001">
    <property type="entry name" value="Tethering factor for nuclear proteasome STS1"/>
    <property type="match status" value="1"/>
</dbReference>
<comment type="subunit">
    <text evidence="2 9">Binds the proteasome.</text>
</comment>
<comment type="caution">
    <text evidence="11">The sequence shown here is derived from an EMBL/GenBank/DDBJ whole genome shotgun (WGS) entry which is preliminary data.</text>
</comment>
<dbReference type="GO" id="GO:0005737">
    <property type="term" value="C:cytoplasm"/>
    <property type="evidence" value="ECO:0007669"/>
    <property type="project" value="UniProtKB-SubCell"/>
</dbReference>
<keyword evidence="7 9" id="KW-0539">Nucleus</keyword>
<dbReference type="InterPro" id="IPR013868">
    <property type="entry name" value="Cut8/Sts1_fam"/>
</dbReference>
<evidence type="ECO:0000256" key="6">
    <source>
        <dbReference type="ARBA" id="ARBA00022927"/>
    </source>
</evidence>
<evidence type="ECO:0000256" key="8">
    <source>
        <dbReference type="ARBA" id="ARBA00025651"/>
    </source>
</evidence>